<dbReference type="AlphaFoldDB" id="A0A9P0DCH0"/>
<gene>
    <name evidence="2" type="ORF">PSYICH_LOCUS15748</name>
</gene>
<dbReference type="EMBL" id="CAKMHV010000005">
    <property type="protein sequence ID" value="CAH1115871.1"/>
    <property type="molecule type" value="Genomic_DNA"/>
</dbReference>
<keyword evidence="3" id="KW-1185">Reference proteome</keyword>
<organism evidence="2 3">
    <name type="scientific">Psylliodes chrysocephalus</name>
    <dbReference type="NCBI Taxonomy" id="3402493"/>
    <lineage>
        <taxon>Eukaryota</taxon>
        <taxon>Metazoa</taxon>
        <taxon>Ecdysozoa</taxon>
        <taxon>Arthropoda</taxon>
        <taxon>Hexapoda</taxon>
        <taxon>Insecta</taxon>
        <taxon>Pterygota</taxon>
        <taxon>Neoptera</taxon>
        <taxon>Endopterygota</taxon>
        <taxon>Coleoptera</taxon>
        <taxon>Polyphaga</taxon>
        <taxon>Cucujiformia</taxon>
        <taxon>Chrysomeloidea</taxon>
        <taxon>Chrysomelidae</taxon>
        <taxon>Galerucinae</taxon>
        <taxon>Alticini</taxon>
        <taxon>Psylliodes</taxon>
    </lineage>
</organism>
<proteinExistence type="predicted"/>
<reference evidence="2" key="1">
    <citation type="submission" date="2022-01" db="EMBL/GenBank/DDBJ databases">
        <authorList>
            <person name="King R."/>
        </authorList>
    </citation>
    <scope>NUCLEOTIDE SEQUENCE</scope>
</reference>
<evidence type="ECO:0000313" key="2">
    <source>
        <dbReference type="EMBL" id="CAH1115871.1"/>
    </source>
</evidence>
<feature type="compositionally biased region" description="Low complexity" evidence="1">
    <location>
        <begin position="258"/>
        <end position="272"/>
    </location>
</feature>
<name>A0A9P0DCH0_9CUCU</name>
<sequence>MSTSKGIIIKGQFNIKYTNALTIVFTEEKSDYDNLLTNIKSEEVAYHRYISKSDKSHAFVLRGLGEGTKIDDLEEDLMNSYEIKVRSTYRMTTKNRPLYLVVTDPLITLDYLNRNVRVVLYTRVTWELRRSTKQIIQCHNSQAWGHATSNCSRPPNCLKCAANHHNHHTRTCIKSRDTPAKCFNCGGDHPANFTKCKAYLDRVARIDDRKQSNNTMRKKYILILAPAPKRNIWDRNNRDAKQRDEHNEEFPLLPGISTQQATKQQTRQQQQQPNYHNKEDI</sequence>
<feature type="compositionally biased region" description="Basic and acidic residues" evidence="1">
    <location>
        <begin position="239"/>
        <end position="249"/>
    </location>
</feature>
<evidence type="ECO:0000313" key="3">
    <source>
        <dbReference type="Proteomes" id="UP001153636"/>
    </source>
</evidence>
<dbReference type="Proteomes" id="UP001153636">
    <property type="component" value="Unassembled WGS sequence"/>
</dbReference>
<protein>
    <recommendedName>
        <fullName evidence="4">Nucleic-acid-binding protein from transposon X-element</fullName>
    </recommendedName>
</protein>
<feature type="region of interest" description="Disordered" evidence="1">
    <location>
        <begin position="239"/>
        <end position="281"/>
    </location>
</feature>
<evidence type="ECO:0008006" key="4">
    <source>
        <dbReference type="Google" id="ProtNLM"/>
    </source>
</evidence>
<comment type="caution">
    <text evidence="2">The sequence shown here is derived from an EMBL/GenBank/DDBJ whole genome shotgun (WGS) entry which is preliminary data.</text>
</comment>
<accession>A0A9P0DCH0</accession>
<evidence type="ECO:0000256" key="1">
    <source>
        <dbReference type="SAM" id="MobiDB-lite"/>
    </source>
</evidence>
<dbReference type="OrthoDB" id="6781412at2759"/>